<dbReference type="EMBL" id="KN880730">
    <property type="protein sequence ID" value="KIY62985.1"/>
    <property type="molecule type" value="Genomic_DNA"/>
</dbReference>
<proteinExistence type="predicted"/>
<dbReference type="EMBL" id="KN880827">
    <property type="protein sequence ID" value="KIY62076.1"/>
    <property type="molecule type" value="Genomic_DNA"/>
</dbReference>
<keyword evidence="3" id="KW-1185">Reference proteome</keyword>
<dbReference type="AlphaFoldDB" id="A0A0D7AXS3"/>
<reference evidence="1 3" key="1">
    <citation type="journal article" date="2015" name="Fungal Genet. Biol.">
        <title>Evolution of novel wood decay mechanisms in Agaricales revealed by the genome sequences of Fistulina hepatica and Cylindrobasidium torrendii.</title>
        <authorList>
            <person name="Floudas D."/>
            <person name="Held B.W."/>
            <person name="Riley R."/>
            <person name="Nagy L.G."/>
            <person name="Koehler G."/>
            <person name="Ransdell A.S."/>
            <person name="Younus H."/>
            <person name="Chow J."/>
            <person name="Chiniquy J."/>
            <person name="Lipzen A."/>
            <person name="Tritt A."/>
            <person name="Sun H."/>
            <person name="Haridas S."/>
            <person name="LaButti K."/>
            <person name="Ohm R.A."/>
            <person name="Kues U."/>
            <person name="Blanchette R.A."/>
            <person name="Grigoriev I.V."/>
            <person name="Minto R.E."/>
            <person name="Hibbett D.S."/>
        </authorList>
    </citation>
    <scope>NUCLEOTIDE SEQUENCE [LARGE SCALE GENOMIC DNA]</scope>
    <source>
        <strain evidence="1 3">FP15055 ss-10</strain>
    </source>
</reference>
<sequence length="155" mass="18372">MPRYDHEYPPLWVLMDWAAEEAKPARPPPHSCWTRVRELEEPEQDYYFQKQWNDTATPASPVEENTGPTERAVQRVDRYTTDFLPRAHDLNYPFKFSFVFTGPSYRLYVWDRPYRPRGTATKPNTKNREVHDTYTVPAVAGVRRILYSNQCVLFV</sequence>
<accession>A0A0D7AXS3</accession>
<evidence type="ECO:0000313" key="2">
    <source>
        <dbReference type="EMBL" id="KIY62985.1"/>
    </source>
</evidence>
<organism evidence="1 3">
    <name type="scientific">Cylindrobasidium torrendii FP15055 ss-10</name>
    <dbReference type="NCBI Taxonomy" id="1314674"/>
    <lineage>
        <taxon>Eukaryota</taxon>
        <taxon>Fungi</taxon>
        <taxon>Dikarya</taxon>
        <taxon>Basidiomycota</taxon>
        <taxon>Agaricomycotina</taxon>
        <taxon>Agaricomycetes</taxon>
        <taxon>Agaricomycetidae</taxon>
        <taxon>Agaricales</taxon>
        <taxon>Marasmiineae</taxon>
        <taxon>Physalacriaceae</taxon>
        <taxon>Cylindrobasidium</taxon>
    </lineage>
</organism>
<dbReference type="Proteomes" id="UP000054007">
    <property type="component" value="Unassembled WGS sequence"/>
</dbReference>
<evidence type="ECO:0000313" key="1">
    <source>
        <dbReference type="EMBL" id="KIY62076.1"/>
    </source>
</evidence>
<gene>
    <name evidence="2" type="ORF">CYLTODRAFT_458504</name>
    <name evidence="1" type="ORF">CYLTODRAFT_459300</name>
</gene>
<protein>
    <submittedName>
        <fullName evidence="1">Uncharacterized protein</fullName>
    </submittedName>
</protein>
<evidence type="ECO:0000313" key="3">
    <source>
        <dbReference type="Proteomes" id="UP000054007"/>
    </source>
</evidence>
<name>A0A0D7AXS3_9AGAR</name>